<gene>
    <name evidence="4" type="primary">gb20847</name>
    <name evidence="4" type="ORF">PR202_gb20847</name>
</gene>
<dbReference type="PANTHER" id="PTHR15615:SF84">
    <property type="entry name" value="OS05G0327000 PROTEIN"/>
    <property type="match status" value="1"/>
</dbReference>
<feature type="region of interest" description="Disordered" evidence="3">
    <location>
        <begin position="1"/>
        <end position="24"/>
    </location>
</feature>
<proteinExistence type="predicted"/>
<dbReference type="PANTHER" id="PTHR15615">
    <property type="match status" value="1"/>
</dbReference>
<dbReference type="EMBL" id="BQKI01000084">
    <property type="protein sequence ID" value="GJN32344.1"/>
    <property type="molecule type" value="Genomic_DNA"/>
</dbReference>
<accession>A0AAV5FBZ4</accession>
<evidence type="ECO:0000313" key="5">
    <source>
        <dbReference type="Proteomes" id="UP001054889"/>
    </source>
</evidence>
<dbReference type="InterPro" id="IPR013922">
    <property type="entry name" value="Cyclin_PHO80-like"/>
</dbReference>
<evidence type="ECO:0000313" key="4">
    <source>
        <dbReference type="EMBL" id="GJN32344.1"/>
    </source>
</evidence>
<name>A0AAV5FBZ4_ELECO</name>
<dbReference type="GO" id="GO:0051301">
    <property type="term" value="P:cell division"/>
    <property type="evidence" value="ECO:0007669"/>
    <property type="project" value="UniProtKB-KW"/>
</dbReference>
<keyword evidence="5" id="KW-1185">Reference proteome</keyword>
<dbReference type="Pfam" id="PF08613">
    <property type="entry name" value="Cyclin"/>
    <property type="match status" value="1"/>
</dbReference>
<feature type="compositionally biased region" description="Polar residues" evidence="3">
    <location>
        <begin position="1"/>
        <end position="17"/>
    </location>
</feature>
<reference evidence="4" key="2">
    <citation type="submission" date="2021-12" db="EMBL/GenBank/DDBJ databases">
        <title>Resequencing data analysis of finger millet.</title>
        <authorList>
            <person name="Hatakeyama M."/>
            <person name="Aluri S."/>
            <person name="Balachadran M.T."/>
            <person name="Sivarajan S.R."/>
            <person name="Poveda L."/>
            <person name="Shimizu-Inatsugi R."/>
            <person name="Schlapbach R."/>
            <person name="Sreeman S.M."/>
            <person name="Shimizu K.K."/>
        </authorList>
    </citation>
    <scope>NUCLEOTIDE SEQUENCE</scope>
</reference>
<keyword evidence="1" id="KW-0132">Cell division</keyword>
<evidence type="ECO:0000256" key="3">
    <source>
        <dbReference type="SAM" id="MobiDB-lite"/>
    </source>
</evidence>
<reference evidence="4" key="1">
    <citation type="journal article" date="2018" name="DNA Res.">
        <title>Multiple hybrid de novo genome assembly of finger millet, an orphan allotetraploid crop.</title>
        <authorList>
            <person name="Hatakeyama M."/>
            <person name="Aluri S."/>
            <person name="Balachadran M.T."/>
            <person name="Sivarajan S.R."/>
            <person name="Patrignani A."/>
            <person name="Gruter S."/>
            <person name="Poveda L."/>
            <person name="Shimizu-Inatsugi R."/>
            <person name="Baeten J."/>
            <person name="Francoijs K.J."/>
            <person name="Nataraja K.N."/>
            <person name="Reddy Y.A.N."/>
            <person name="Phadnis S."/>
            <person name="Ravikumar R.L."/>
            <person name="Schlapbach R."/>
            <person name="Sreeman S.M."/>
            <person name="Shimizu K.K."/>
        </authorList>
    </citation>
    <scope>NUCLEOTIDE SEQUENCE</scope>
</reference>
<dbReference type="Proteomes" id="UP001054889">
    <property type="component" value="Unassembled WGS sequence"/>
</dbReference>
<evidence type="ECO:0000256" key="1">
    <source>
        <dbReference type="ARBA" id="ARBA00022618"/>
    </source>
</evidence>
<dbReference type="GO" id="GO:0019901">
    <property type="term" value="F:protein kinase binding"/>
    <property type="evidence" value="ECO:0007669"/>
    <property type="project" value="InterPro"/>
</dbReference>
<keyword evidence="2" id="KW-0131">Cell cycle</keyword>
<evidence type="ECO:0000256" key="2">
    <source>
        <dbReference type="ARBA" id="ARBA00023306"/>
    </source>
</evidence>
<comment type="caution">
    <text evidence="4">The sequence shown here is derived from an EMBL/GenBank/DDBJ whole genome shotgun (WGS) entry which is preliminary data.</text>
</comment>
<sequence length="246" mass="26958">MASTATAVASHPASSADRSALRDDEQGVPRSLRLLAALVEANAIRHADAASRPAESDLLRAFRGGAAARRTPTVSITEFLDRVNRFISLESVRHVIRLEGTSYVLAGIYLIRFMRSPAAQEAGIQVEPTTAHRLVAIALFLGAKFGGPDDTLPTRWTFVFEVSSDGAIRAHEIAELEERFLRAIDFRLFVDGDEFDWFCGILEQAPPAPSRSCSGSKRKAEVVEVEWEDQRRCVRACLPSPPVVAN</sequence>
<dbReference type="Gene3D" id="1.10.472.10">
    <property type="entry name" value="Cyclin-like"/>
    <property type="match status" value="1"/>
</dbReference>
<organism evidence="4 5">
    <name type="scientific">Eleusine coracana subsp. coracana</name>
    <dbReference type="NCBI Taxonomy" id="191504"/>
    <lineage>
        <taxon>Eukaryota</taxon>
        <taxon>Viridiplantae</taxon>
        <taxon>Streptophyta</taxon>
        <taxon>Embryophyta</taxon>
        <taxon>Tracheophyta</taxon>
        <taxon>Spermatophyta</taxon>
        <taxon>Magnoliopsida</taxon>
        <taxon>Liliopsida</taxon>
        <taxon>Poales</taxon>
        <taxon>Poaceae</taxon>
        <taxon>PACMAD clade</taxon>
        <taxon>Chloridoideae</taxon>
        <taxon>Cynodonteae</taxon>
        <taxon>Eleusininae</taxon>
        <taxon>Eleusine</taxon>
    </lineage>
</organism>
<dbReference type="AlphaFoldDB" id="A0AAV5FBZ4"/>
<protein>
    <submittedName>
        <fullName evidence="4">Uncharacterized protein</fullName>
    </submittedName>
</protein>